<comment type="caution">
    <text evidence="6">The sequence shown here is derived from an EMBL/GenBank/DDBJ whole genome shotgun (WGS) entry which is preliminary data.</text>
</comment>
<dbReference type="InterPro" id="IPR001647">
    <property type="entry name" value="HTH_TetR"/>
</dbReference>
<evidence type="ECO:0000256" key="4">
    <source>
        <dbReference type="PROSITE-ProRule" id="PRU00335"/>
    </source>
</evidence>
<evidence type="ECO:0000259" key="5">
    <source>
        <dbReference type="PROSITE" id="PS50977"/>
    </source>
</evidence>
<dbReference type="GO" id="GO:0000976">
    <property type="term" value="F:transcription cis-regulatory region binding"/>
    <property type="evidence" value="ECO:0007669"/>
    <property type="project" value="TreeGrafter"/>
</dbReference>
<keyword evidence="1" id="KW-0805">Transcription regulation</keyword>
<keyword evidence="7" id="KW-1185">Reference proteome</keyword>
<keyword evidence="2 4" id="KW-0238">DNA-binding</keyword>
<dbReference type="EMBL" id="WOFH01000012">
    <property type="protein sequence ID" value="MUN40957.1"/>
    <property type="molecule type" value="Genomic_DNA"/>
</dbReference>
<keyword evidence="3" id="KW-0804">Transcription</keyword>
<reference evidence="6 7" key="1">
    <citation type="submission" date="2019-11" db="EMBL/GenBank/DDBJ databases">
        <authorList>
            <person name="Cao P."/>
        </authorList>
    </citation>
    <scope>NUCLEOTIDE SEQUENCE [LARGE SCALE GENOMIC DNA]</scope>
    <source>
        <strain evidence="6 7">NEAU-AAG5</strain>
    </source>
</reference>
<proteinExistence type="predicted"/>
<feature type="DNA-binding region" description="H-T-H motif" evidence="4">
    <location>
        <begin position="31"/>
        <end position="50"/>
    </location>
</feature>
<dbReference type="InterPro" id="IPR050109">
    <property type="entry name" value="HTH-type_TetR-like_transc_reg"/>
</dbReference>
<accession>A0A7K1L959</accession>
<evidence type="ECO:0000256" key="1">
    <source>
        <dbReference type="ARBA" id="ARBA00023015"/>
    </source>
</evidence>
<evidence type="ECO:0000313" key="7">
    <source>
        <dbReference type="Proteomes" id="UP000432015"/>
    </source>
</evidence>
<evidence type="ECO:0000313" key="6">
    <source>
        <dbReference type="EMBL" id="MUN40957.1"/>
    </source>
</evidence>
<gene>
    <name evidence="6" type="ORF">GNZ18_30780</name>
</gene>
<dbReference type="Proteomes" id="UP000432015">
    <property type="component" value="Unassembled WGS sequence"/>
</dbReference>
<evidence type="ECO:0000256" key="2">
    <source>
        <dbReference type="ARBA" id="ARBA00023125"/>
    </source>
</evidence>
<protein>
    <submittedName>
        <fullName evidence="6">TetR family transcriptional regulator</fullName>
    </submittedName>
</protein>
<dbReference type="SUPFAM" id="SSF46689">
    <property type="entry name" value="Homeodomain-like"/>
    <property type="match status" value="1"/>
</dbReference>
<dbReference type="RefSeq" id="WP_214620124.1">
    <property type="nucleotide sequence ID" value="NZ_WOFH01000012.1"/>
</dbReference>
<dbReference type="PANTHER" id="PTHR30055">
    <property type="entry name" value="HTH-TYPE TRANSCRIPTIONAL REGULATOR RUTR"/>
    <property type="match status" value="1"/>
</dbReference>
<evidence type="ECO:0000256" key="3">
    <source>
        <dbReference type="ARBA" id="ARBA00023163"/>
    </source>
</evidence>
<feature type="domain" description="HTH tetR-type" evidence="5">
    <location>
        <begin position="8"/>
        <end position="68"/>
    </location>
</feature>
<dbReference type="PROSITE" id="PS50977">
    <property type="entry name" value="HTH_TETR_2"/>
    <property type="match status" value="1"/>
</dbReference>
<dbReference type="InterPro" id="IPR009057">
    <property type="entry name" value="Homeodomain-like_sf"/>
</dbReference>
<dbReference type="Gene3D" id="1.10.357.10">
    <property type="entry name" value="Tetracycline Repressor, domain 2"/>
    <property type="match status" value="1"/>
</dbReference>
<dbReference type="PANTHER" id="PTHR30055:SF234">
    <property type="entry name" value="HTH-TYPE TRANSCRIPTIONAL REGULATOR BETI"/>
    <property type="match status" value="1"/>
</dbReference>
<name>A0A7K1L959_9ACTN</name>
<dbReference type="GO" id="GO:0003700">
    <property type="term" value="F:DNA-binding transcription factor activity"/>
    <property type="evidence" value="ECO:0007669"/>
    <property type="project" value="TreeGrafter"/>
</dbReference>
<organism evidence="6 7">
    <name type="scientific">Actinomadura litoris</name>
    <dbReference type="NCBI Taxonomy" id="2678616"/>
    <lineage>
        <taxon>Bacteria</taxon>
        <taxon>Bacillati</taxon>
        <taxon>Actinomycetota</taxon>
        <taxon>Actinomycetes</taxon>
        <taxon>Streptosporangiales</taxon>
        <taxon>Thermomonosporaceae</taxon>
        <taxon>Actinomadura</taxon>
    </lineage>
</organism>
<sequence>MGTDESEETARIRIRDAALEQFAEHGERGATIRGIARAAEVSPALVQHYFGTKEGLRRACDEYAIELFRTTKQDAMSGGLAEPGFMEVAFRAGMPVQRYLARALVDGSEAADRFFDDAVALSEELLQRDLPGLAKPNTDDLHGYAAVMTAISFSLVVMHHHLSRALGANTLTREGYPRLVMAALDVHSDVLLSPELLEQARAALRQMAAAQEDPDDDA</sequence>
<dbReference type="Pfam" id="PF00440">
    <property type="entry name" value="TetR_N"/>
    <property type="match status" value="1"/>
</dbReference>
<dbReference type="AlphaFoldDB" id="A0A7K1L959"/>